<keyword evidence="2" id="KW-1185">Reference proteome</keyword>
<dbReference type="OrthoDB" id="49711at2157"/>
<dbReference type="Proteomes" id="UP000011657">
    <property type="component" value="Unassembled WGS sequence"/>
</dbReference>
<accession>M0CN83</accession>
<evidence type="ECO:0000313" key="2">
    <source>
        <dbReference type="Proteomes" id="UP000011657"/>
    </source>
</evidence>
<evidence type="ECO:0000313" key="1">
    <source>
        <dbReference type="EMBL" id="ELZ23862.1"/>
    </source>
</evidence>
<dbReference type="eggNOG" id="arCOG01175">
    <property type="taxonomic scope" value="Archaea"/>
</dbReference>
<reference evidence="1 2" key="1">
    <citation type="journal article" date="2014" name="PLoS Genet.">
        <title>Phylogenetically driven sequencing of extremely halophilic archaea reveals strategies for static and dynamic osmo-response.</title>
        <authorList>
            <person name="Becker E.A."/>
            <person name="Seitzer P.M."/>
            <person name="Tritt A."/>
            <person name="Larsen D."/>
            <person name="Krusor M."/>
            <person name="Yao A.I."/>
            <person name="Wu D."/>
            <person name="Madern D."/>
            <person name="Eisen J.A."/>
            <person name="Darling A.E."/>
            <person name="Facciotti M.T."/>
        </authorList>
    </citation>
    <scope>NUCLEOTIDE SEQUENCE [LARGE SCALE GENOMIC DNA]</scope>
    <source>
        <strain evidence="1 2">JCM 13891</strain>
    </source>
</reference>
<name>M0CN83_9EURY</name>
<dbReference type="InterPro" id="IPR027417">
    <property type="entry name" value="P-loop_NTPase"/>
</dbReference>
<dbReference type="AlphaFoldDB" id="M0CN83"/>
<dbReference type="PATRIC" id="fig|1227488.3.peg.321"/>
<dbReference type="Gene3D" id="3.40.50.300">
    <property type="entry name" value="P-loop containing nucleotide triphosphate hydrolases"/>
    <property type="match status" value="1"/>
</dbReference>
<dbReference type="SUPFAM" id="SSF52540">
    <property type="entry name" value="P-loop containing nucleoside triphosphate hydrolases"/>
    <property type="match status" value="1"/>
</dbReference>
<dbReference type="Pfam" id="PF23442">
    <property type="entry name" value="DUF7125"/>
    <property type="match status" value="1"/>
</dbReference>
<sequence>MSLPEREYTTGIDVLDRFIGGGLKAGVLAALRAPASSQSERLLAELVAQHRTVFVSITRSEREVRDWIERTVDMHHELTVRTPTVDDVLADPDDAIGPIPPESILVVDPMDLLESEPRDRYLAVLDAIKEQLRTADSVGLVHCLEADRSPANRELTLKRADQVWRLETTVRSQEIRTRLLITKARRGRTFDKPIPLVLSDRVRIDHSRNI</sequence>
<dbReference type="RefSeq" id="WP_008892677.1">
    <property type="nucleotide sequence ID" value="NZ_AOIS01000010.1"/>
</dbReference>
<dbReference type="InterPro" id="IPR055549">
    <property type="entry name" value="DUF7125"/>
</dbReference>
<dbReference type="EMBL" id="AOIS01000010">
    <property type="protein sequence ID" value="ELZ23862.1"/>
    <property type="molecule type" value="Genomic_DNA"/>
</dbReference>
<gene>
    <name evidence="1" type="ORF">C477_01650</name>
</gene>
<protein>
    <submittedName>
        <fullName evidence="1">Recombinase A</fullName>
    </submittedName>
</protein>
<comment type="caution">
    <text evidence="1">The sequence shown here is derived from an EMBL/GenBank/DDBJ whole genome shotgun (WGS) entry which is preliminary data.</text>
</comment>
<organism evidence="1 2">
    <name type="scientific">Haloterrigena salina JCM 13891</name>
    <dbReference type="NCBI Taxonomy" id="1227488"/>
    <lineage>
        <taxon>Archaea</taxon>
        <taxon>Methanobacteriati</taxon>
        <taxon>Methanobacteriota</taxon>
        <taxon>Stenosarchaea group</taxon>
        <taxon>Halobacteria</taxon>
        <taxon>Halobacteriales</taxon>
        <taxon>Natrialbaceae</taxon>
        <taxon>Haloterrigena</taxon>
    </lineage>
</organism>
<proteinExistence type="predicted"/>